<organism evidence="1">
    <name type="scientific">marine sediment metagenome</name>
    <dbReference type="NCBI Taxonomy" id="412755"/>
    <lineage>
        <taxon>unclassified sequences</taxon>
        <taxon>metagenomes</taxon>
        <taxon>ecological metagenomes</taxon>
    </lineage>
</organism>
<protein>
    <submittedName>
        <fullName evidence="1">Uncharacterized protein</fullName>
    </submittedName>
</protein>
<name>X1QFU3_9ZZZZ</name>
<dbReference type="EMBL" id="BARV01034721">
    <property type="protein sequence ID" value="GAI49905.1"/>
    <property type="molecule type" value="Genomic_DNA"/>
</dbReference>
<reference evidence="1" key="1">
    <citation type="journal article" date="2014" name="Front. Microbiol.">
        <title>High frequency of phylogenetically diverse reductive dehalogenase-homologous genes in deep subseafloor sedimentary metagenomes.</title>
        <authorList>
            <person name="Kawai M."/>
            <person name="Futagami T."/>
            <person name="Toyoda A."/>
            <person name="Takaki Y."/>
            <person name="Nishi S."/>
            <person name="Hori S."/>
            <person name="Arai W."/>
            <person name="Tsubouchi T."/>
            <person name="Morono Y."/>
            <person name="Uchiyama I."/>
            <person name="Ito T."/>
            <person name="Fujiyama A."/>
            <person name="Inagaki F."/>
            <person name="Takami H."/>
        </authorList>
    </citation>
    <scope>NUCLEOTIDE SEQUENCE</scope>
    <source>
        <strain evidence="1">Expedition CK06-06</strain>
    </source>
</reference>
<comment type="caution">
    <text evidence="1">The sequence shown here is derived from an EMBL/GenBank/DDBJ whole genome shotgun (WGS) entry which is preliminary data.</text>
</comment>
<proteinExistence type="predicted"/>
<evidence type="ECO:0000313" key="1">
    <source>
        <dbReference type="EMBL" id="GAI49905.1"/>
    </source>
</evidence>
<sequence length="44" mass="4623">MNQTERKTANTPKAAAIGTPKTIKTITAAKPIITASSRLPPGYL</sequence>
<dbReference type="AlphaFoldDB" id="X1QFU3"/>
<gene>
    <name evidence="1" type="ORF">S06H3_54305</name>
</gene>
<accession>X1QFU3</accession>